<dbReference type="HAMAP" id="MF_00051">
    <property type="entry name" value="SHMT"/>
    <property type="match status" value="1"/>
</dbReference>
<dbReference type="InterPro" id="IPR001085">
    <property type="entry name" value="Ser_HO-MeTrfase"/>
</dbReference>
<keyword evidence="8 15" id="KW-0663">Pyridoxal phosphate</keyword>
<dbReference type="CDD" id="cd00866">
    <property type="entry name" value="PEBP_euk"/>
    <property type="match status" value="1"/>
</dbReference>
<dbReference type="InterPro" id="IPR036610">
    <property type="entry name" value="PEBP-like_sf"/>
</dbReference>
<dbReference type="PANTHER" id="PTHR11680">
    <property type="entry name" value="SERINE HYDROXYMETHYLTRANSFERASE"/>
    <property type="match status" value="1"/>
</dbReference>
<evidence type="ECO:0000313" key="17">
    <source>
        <dbReference type="EMBL" id="KAJ6638779.1"/>
    </source>
</evidence>
<comment type="similarity">
    <text evidence="5 15">Belongs to the SHMT family.</text>
</comment>
<dbReference type="GO" id="GO:0005634">
    <property type="term" value="C:nucleus"/>
    <property type="evidence" value="ECO:0007669"/>
    <property type="project" value="TreeGrafter"/>
</dbReference>
<feature type="domain" description="Serine hydroxymethyltransferase-like" evidence="16">
    <location>
        <begin position="18"/>
        <end position="414"/>
    </location>
</feature>
<dbReference type="PROSITE" id="PS00096">
    <property type="entry name" value="SHMT"/>
    <property type="match status" value="1"/>
</dbReference>
<evidence type="ECO:0000256" key="10">
    <source>
        <dbReference type="ARBA" id="ARBA00022980"/>
    </source>
</evidence>
<name>A0A9Q0MX19_9DIPT</name>
<dbReference type="FunFam" id="3.90.280.10:FF:000002">
    <property type="entry name" value="39S ribosomal protein L38, mitochondrial"/>
    <property type="match status" value="1"/>
</dbReference>
<proteinExistence type="inferred from homology"/>
<comment type="function">
    <text evidence="2 15">Interconversion of serine and glycine.</text>
</comment>
<dbReference type="GO" id="GO:1990904">
    <property type="term" value="C:ribonucleoprotein complex"/>
    <property type="evidence" value="ECO:0007669"/>
    <property type="project" value="UniProtKB-KW"/>
</dbReference>
<sequence length="922" mass="104369">MAGKMSGSAKILHQNLWESDPELMDLIKKEKNRQFHGLEMIASENFTSLSVLQSLSSCLHNKYSEGYPGRRYYGGNEFIDEIELLCQRRALETYKLNPEEWGVNVQPYSGSPANFAVYTAVCEPHGRIMGLDLPDGGHLTHGFFTQTKKISATSIFFESMPYKVDPNTGLIDYDQLEQNARLFKPKVIVAGVSCYSRCLDYKRFRDIANQNGAYLFADMAHISGLVAAGVIPSPFEHCDIVSTTTHKTLRGPRAGVIFYRKGVRSVKPNGDKVLYELESKINEAVFPGLQGGPHNNAIAGIATALKQASSAEFIDYQRQVIKNAQRLAKALIDKGYNIATGGTDVHLVLVDLRSVQITGARAEYILEEISIACNKNTVPGDKSALNPSGIRLGTPALTTRGLVESNMDDVVSFIDRGLKLSKEIAAVSGPKLVDFKSACHSDAFAGKIKALRLEVEEYSGKFPLPGYEDERIRKMALKLLNVQTILEKQLVKQIPLLTVSRFGHRLRGKPPGVAKTLEQRLEVWIFCGYVNADFFTAERIVDPELDKKIDIGFPLTNFVSKAAARSVRLENAKAKRQSSDLERQSREQTLLVDLDAVKSEWLASNGQYHLRDIATHYGVFEHLYGKYAYFTPKVPLSIRYPIAEDLFVPVHYGNLVKPSQAANPPDVNFDPSINLTGVVCLHFTKCATWYNLSYLQEEESKDTLWSLIMTNPDGHMNDSEKEYVHWFIANIPGGDLSKGETIVPYLQPFPIKGTGYHRHIFVLYKQDKKLDFSSYKVNKINDLDSRTFTTFDFYKKYEDFITPAGLSFFQSSWEKSVTDFFHNFLEIKEPIYEYDFPKPYIRDQTWFPLRQPFNLYLDKYRDPKEIAKEFVDRKLADTHPFNGPKPPLRYPNAHPIRGIPSWLQTAKIKSRLNRGRILDYVD</sequence>
<evidence type="ECO:0000256" key="8">
    <source>
        <dbReference type="ARBA" id="ARBA00022898"/>
    </source>
</evidence>
<dbReference type="InterPro" id="IPR035810">
    <property type="entry name" value="PEBP_euk"/>
</dbReference>
<keyword evidence="18" id="KW-1185">Reference proteome</keyword>
<dbReference type="GO" id="GO:0004372">
    <property type="term" value="F:glycine hydroxymethyltransferase activity"/>
    <property type="evidence" value="ECO:0007669"/>
    <property type="project" value="UniProtKB-EC"/>
</dbReference>
<protein>
    <recommendedName>
        <fullName evidence="15">Serine hydroxymethyltransferase</fullName>
        <ecNumber evidence="15">2.1.2.1</ecNumber>
    </recommendedName>
</protein>
<keyword evidence="7 15" id="KW-0808">Transferase</keyword>
<evidence type="ECO:0000256" key="3">
    <source>
        <dbReference type="ARBA" id="ARBA00004173"/>
    </source>
</evidence>
<reference evidence="17" key="1">
    <citation type="submission" date="2022-07" db="EMBL/GenBank/DDBJ databases">
        <authorList>
            <person name="Trinca V."/>
            <person name="Uliana J.V.C."/>
            <person name="Torres T.T."/>
            <person name="Ward R.J."/>
            <person name="Monesi N."/>
        </authorList>
    </citation>
    <scope>NUCLEOTIDE SEQUENCE</scope>
    <source>
        <strain evidence="17">HSMRA1968</strain>
        <tissue evidence="17">Whole embryos</tissue>
    </source>
</reference>
<keyword evidence="9" id="KW-0809">Transit peptide</keyword>
<evidence type="ECO:0000259" key="16">
    <source>
        <dbReference type="Pfam" id="PF00464"/>
    </source>
</evidence>
<dbReference type="FunFam" id="3.40.640.10:FF:000097">
    <property type="entry name" value="Serine hydroxymethyltransferase"/>
    <property type="match status" value="1"/>
</dbReference>
<dbReference type="InterPro" id="IPR015422">
    <property type="entry name" value="PyrdxlP-dep_Trfase_small"/>
</dbReference>
<dbReference type="Pfam" id="PF01161">
    <property type="entry name" value="PBP"/>
    <property type="match status" value="1"/>
</dbReference>
<dbReference type="InterPro" id="IPR015424">
    <property type="entry name" value="PyrdxlP-dep_Trfase"/>
</dbReference>
<dbReference type="Proteomes" id="UP001151699">
    <property type="component" value="Chromosome X"/>
</dbReference>
<comment type="caution">
    <text evidence="17">The sequence shown here is derived from an EMBL/GenBank/DDBJ whole genome shotgun (WGS) entry which is preliminary data.</text>
</comment>
<dbReference type="InterPro" id="IPR015421">
    <property type="entry name" value="PyrdxlP-dep_Trfase_major"/>
</dbReference>
<evidence type="ECO:0000256" key="11">
    <source>
        <dbReference type="ARBA" id="ARBA00023054"/>
    </source>
</evidence>
<dbReference type="InterPro" id="IPR049943">
    <property type="entry name" value="Ser_HO-MeTrfase-like"/>
</dbReference>
<dbReference type="AlphaFoldDB" id="A0A9Q0MX19"/>
<evidence type="ECO:0000256" key="5">
    <source>
        <dbReference type="ARBA" id="ARBA00006376"/>
    </source>
</evidence>
<dbReference type="OrthoDB" id="10265628at2759"/>
<dbReference type="SUPFAM" id="SSF53383">
    <property type="entry name" value="PLP-dependent transferases"/>
    <property type="match status" value="1"/>
</dbReference>
<dbReference type="InterPro" id="IPR039429">
    <property type="entry name" value="SHMT-like_dom"/>
</dbReference>
<dbReference type="EMBL" id="WJQU01000003">
    <property type="protein sequence ID" value="KAJ6638779.1"/>
    <property type="molecule type" value="Genomic_DNA"/>
</dbReference>
<dbReference type="Gene3D" id="3.90.1150.10">
    <property type="entry name" value="Aspartate Aminotransferase, domain 1"/>
    <property type="match status" value="1"/>
</dbReference>
<comment type="subcellular location">
    <subcellularLocation>
        <location evidence="3">Mitochondrion</location>
    </subcellularLocation>
</comment>
<comment type="similarity">
    <text evidence="14">Belongs to the phosphatidylethanolamine-binding protein family. Mitochondrion-specific ribosomal protein mL38 subfamily.</text>
</comment>
<dbReference type="GO" id="GO:0005743">
    <property type="term" value="C:mitochondrial inner membrane"/>
    <property type="evidence" value="ECO:0007669"/>
    <property type="project" value="UniProtKB-ARBA"/>
</dbReference>
<comment type="pathway">
    <text evidence="4 15">One-carbon metabolism; tetrahydrofolate interconversion.</text>
</comment>
<comment type="cofactor">
    <cofactor evidence="1 15">
        <name>pyridoxal 5'-phosphate</name>
        <dbReference type="ChEBI" id="CHEBI:597326"/>
    </cofactor>
</comment>
<keyword evidence="12" id="KW-0496">Mitochondrion</keyword>
<dbReference type="Gene3D" id="3.40.640.10">
    <property type="entry name" value="Type I PLP-dependent aspartate aminotransferase-like (Major domain)"/>
    <property type="match status" value="1"/>
</dbReference>
<keyword evidence="10" id="KW-0689">Ribosomal protein</keyword>
<gene>
    <name evidence="17" type="ORF">Bhyg_11517</name>
</gene>
<dbReference type="Gene3D" id="3.90.280.10">
    <property type="entry name" value="PEBP-like"/>
    <property type="match status" value="1"/>
</dbReference>
<dbReference type="GO" id="GO:0035999">
    <property type="term" value="P:tetrahydrofolate interconversion"/>
    <property type="evidence" value="ECO:0007669"/>
    <property type="project" value="InterPro"/>
</dbReference>
<dbReference type="CDD" id="cd00378">
    <property type="entry name" value="SHMT"/>
    <property type="match status" value="1"/>
</dbReference>
<evidence type="ECO:0000256" key="15">
    <source>
        <dbReference type="RuleBase" id="RU000585"/>
    </source>
</evidence>
<dbReference type="EC" id="2.1.2.1" evidence="15"/>
<evidence type="ECO:0000256" key="6">
    <source>
        <dbReference type="ARBA" id="ARBA00022563"/>
    </source>
</evidence>
<dbReference type="InterPro" id="IPR019798">
    <property type="entry name" value="Ser_HO-MeTrfase_PLP_BS"/>
</dbReference>
<dbReference type="InterPro" id="IPR008914">
    <property type="entry name" value="PEBP"/>
</dbReference>
<evidence type="ECO:0000256" key="2">
    <source>
        <dbReference type="ARBA" id="ARBA00002224"/>
    </source>
</evidence>
<keyword evidence="13" id="KW-0687">Ribonucleoprotein</keyword>
<dbReference type="GO" id="GO:0030170">
    <property type="term" value="F:pyridoxal phosphate binding"/>
    <property type="evidence" value="ECO:0007669"/>
    <property type="project" value="InterPro"/>
</dbReference>
<dbReference type="SUPFAM" id="SSF49777">
    <property type="entry name" value="PEBP-like"/>
    <property type="match status" value="1"/>
</dbReference>
<evidence type="ECO:0000313" key="18">
    <source>
        <dbReference type="Proteomes" id="UP001151699"/>
    </source>
</evidence>
<dbReference type="Pfam" id="PF00464">
    <property type="entry name" value="SHMT"/>
    <property type="match status" value="1"/>
</dbReference>
<dbReference type="GO" id="GO:0019264">
    <property type="term" value="P:glycine biosynthetic process from serine"/>
    <property type="evidence" value="ECO:0007669"/>
    <property type="project" value="InterPro"/>
</dbReference>
<evidence type="ECO:0000256" key="9">
    <source>
        <dbReference type="ARBA" id="ARBA00022946"/>
    </source>
</evidence>
<dbReference type="GO" id="GO:0005840">
    <property type="term" value="C:ribosome"/>
    <property type="evidence" value="ECO:0007669"/>
    <property type="project" value="UniProtKB-KW"/>
</dbReference>
<evidence type="ECO:0000256" key="7">
    <source>
        <dbReference type="ARBA" id="ARBA00022679"/>
    </source>
</evidence>
<evidence type="ECO:0000256" key="4">
    <source>
        <dbReference type="ARBA" id="ARBA00004777"/>
    </source>
</evidence>
<evidence type="ECO:0000256" key="1">
    <source>
        <dbReference type="ARBA" id="ARBA00001933"/>
    </source>
</evidence>
<organism evidence="17 18">
    <name type="scientific">Pseudolycoriella hygida</name>
    <dbReference type="NCBI Taxonomy" id="35572"/>
    <lineage>
        <taxon>Eukaryota</taxon>
        <taxon>Metazoa</taxon>
        <taxon>Ecdysozoa</taxon>
        <taxon>Arthropoda</taxon>
        <taxon>Hexapoda</taxon>
        <taxon>Insecta</taxon>
        <taxon>Pterygota</taxon>
        <taxon>Neoptera</taxon>
        <taxon>Endopterygota</taxon>
        <taxon>Diptera</taxon>
        <taxon>Nematocera</taxon>
        <taxon>Sciaroidea</taxon>
        <taxon>Sciaridae</taxon>
        <taxon>Pseudolycoriella</taxon>
    </lineage>
</organism>
<keyword evidence="11" id="KW-0175">Coiled coil</keyword>
<evidence type="ECO:0000256" key="12">
    <source>
        <dbReference type="ARBA" id="ARBA00023128"/>
    </source>
</evidence>
<accession>A0A9Q0MX19</accession>
<keyword evidence="6 15" id="KW-0554">One-carbon metabolism</keyword>
<dbReference type="NCBIfam" id="NF000586">
    <property type="entry name" value="PRK00011.1"/>
    <property type="match status" value="1"/>
</dbReference>
<evidence type="ECO:0000256" key="13">
    <source>
        <dbReference type="ARBA" id="ARBA00023274"/>
    </source>
</evidence>
<comment type="catalytic activity">
    <reaction evidence="15">
        <text>(6R)-5,10-methylene-5,6,7,8-tetrahydrofolate + glycine + H2O = (6S)-5,6,7,8-tetrahydrofolate + L-serine</text>
        <dbReference type="Rhea" id="RHEA:15481"/>
        <dbReference type="ChEBI" id="CHEBI:15377"/>
        <dbReference type="ChEBI" id="CHEBI:15636"/>
        <dbReference type="ChEBI" id="CHEBI:33384"/>
        <dbReference type="ChEBI" id="CHEBI:57305"/>
        <dbReference type="ChEBI" id="CHEBI:57453"/>
        <dbReference type="EC" id="2.1.2.1"/>
    </reaction>
</comment>
<dbReference type="PANTHER" id="PTHR11680:SF59">
    <property type="entry name" value="SERINE HYDROXYMETHYLTRANSFERASE, CYTOSOLIC"/>
    <property type="match status" value="1"/>
</dbReference>
<evidence type="ECO:0000256" key="14">
    <source>
        <dbReference type="ARBA" id="ARBA00038016"/>
    </source>
</evidence>